<feature type="domain" description="Carboxymuconolactone decarboxylase-like" evidence="1">
    <location>
        <begin position="21"/>
        <end position="99"/>
    </location>
</feature>
<keyword evidence="3" id="KW-1185">Reference proteome</keyword>
<evidence type="ECO:0000313" key="3">
    <source>
        <dbReference type="Proteomes" id="UP000767291"/>
    </source>
</evidence>
<dbReference type="NCBIfam" id="TIGR00778">
    <property type="entry name" value="ahpD_dom"/>
    <property type="match status" value="1"/>
</dbReference>
<comment type="caution">
    <text evidence="2">The sequence shown here is derived from an EMBL/GenBank/DDBJ whole genome shotgun (WGS) entry which is preliminary data.</text>
</comment>
<dbReference type="SUPFAM" id="SSF69118">
    <property type="entry name" value="AhpD-like"/>
    <property type="match status" value="1"/>
</dbReference>
<dbReference type="RefSeq" id="WP_024620118.1">
    <property type="nucleotide sequence ID" value="NZ_BAAACS010000017.1"/>
</dbReference>
<organism evidence="2 3">
    <name type="scientific">Metaclostridioides mangenotii</name>
    <dbReference type="NCBI Taxonomy" id="1540"/>
    <lineage>
        <taxon>Bacteria</taxon>
        <taxon>Bacillati</taxon>
        <taxon>Bacillota</taxon>
        <taxon>Clostridia</taxon>
        <taxon>Peptostreptococcales</taxon>
        <taxon>Peptostreptococcaceae</taxon>
        <taxon>Metaclostridioides</taxon>
    </lineage>
</organism>
<dbReference type="EMBL" id="JAGGJX010000001">
    <property type="protein sequence ID" value="MBP1854250.1"/>
    <property type="molecule type" value="Genomic_DNA"/>
</dbReference>
<accession>A0ABS4E8H4</accession>
<dbReference type="InterPro" id="IPR029032">
    <property type="entry name" value="AhpD-like"/>
</dbReference>
<dbReference type="PANTHER" id="PTHR33930">
    <property type="entry name" value="ALKYL HYDROPEROXIDE REDUCTASE AHPD"/>
    <property type="match status" value="1"/>
</dbReference>
<dbReference type="InterPro" id="IPR003779">
    <property type="entry name" value="CMD-like"/>
</dbReference>
<dbReference type="Proteomes" id="UP000767291">
    <property type="component" value="Unassembled WGS sequence"/>
</dbReference>
<dbReference type="Pfam" id="PF02627">
    <property type="entry name" value="CMD"/>
    <property type="match status" value="1"/>
</dbReference>
<dbReference type="PANTHER" id="PTHR33930:SF2">
    <property type="entry name" value="BLR3452 PROTEIN"/>
    <property type="match status" value="1"/>
</dbReference>
<reference evidence="2 3" key="1">
    <citation type="submission" date="2021-03" db="EMBL/GenBank/DDBJ databases">
        <title>Genomic Encyclopedia of Type Strains, Phase IV (KMG-IV): sequencing the most valuable type-strain genomes for metagenomic binning, comparative biology and taxonomic classification.</title>
        <authorList>
            <person name="Goeker M."/>
        </authorList>
    </citation>
    <scope>NUCLEOTIDE SEQUENCE [LARGE SCALE GENOMIC DNA]</scope>
    <source>
        <strain evidence="2 3">DSM 1289</strain>
    </source>
</reference>
<name>A0ABS4E8H4_9FIRM</name>
<evidence type="ECO:0000313" key="2">
    <source>
        <dbReference type="EMBL" id="MBP1854250.1"/>
    </source>
</evidence>
<dbReference type="InterPro" id="IPR004675">
    <property type="entry name" value="AhpD_core"/>
</dbReference>
<proteinExistence type="predicted"/>
<sequence length="110" mass="12096">METYYNKEDLGKFGTMGENAPELWEKFMAYYGEVFEEGELTAREKALIGLAVATAVQCPYCIDSYTQSCLEHGVNQEQMVEAIHVSAAIKGGATLVHGVQMKNVAKGLEL</sequence>
<dbReference type="Gene3D" id="1.20.1290.10">
    <property type="entry name" value="AhpD-like"/>
    <property type="match status" value="1"/>
</dbReference>
<evidence type="ECO:0000259" key="1">
    <source>
        <dbReference type="Pfam" id="PF02627"/>
    </source>
</evidence>
<dbReference type="NCBIfam" id="TIGR04169">
    <property type="entry name" value="perox_w_seleSAM"/>
    <property type="match status" value="1"/>
</dbReference>
<gene>
    <name evidence="2" type="ORF">J2Z43_000640</name>
</gene>
<protein>
    <submittedName>
        <fullName evidence="2">Alkylhydroperoxidase/carboxymuconolactone decarboxylase family protein</fullName>
    </submittedName>
</protein>
<dbReference type="InterPro" id="IPR026445">
    <property type="entry name" value="AlkhydPrxdase/COmuclacdeCOase"/>
</dbReference>